<dbReference type="Proteomes" id="UP000183200">
    <property type="component" value="Unassembled WGS sequence"/>
</dbReference>
<evidence type="ECO:0000313" key="2">
    <source>
        <dbReference type="Proteomes" id="UP000183200"/>
    </source>
</evidence>
<evidence type="ECO:0000313" key="1">
    <source>
        <dbReference type="EMBL" id="SDO44898.1"/>
    </source>
</evidence>
<gene>
    <name evidence="1" type="ORF">SAMN05421820_11519</name>
</gene>
<organism evidence="1 2">
    <name type="scientific">Pedobacter steynii</name>
    <dbReference type="NCBI Taxonomy" id="430522"/>
    <lineage>
        <taxon>Bacteria</taxon>
        <taxon>Pseudomonadati</taxon>
        <taxon>Bacteroidota</taxon>
        <taxon>Sphingobacteriia</taxon>
        <taxon>Sphingobacteriales</taxon>
        <taxon>Sphingobacteriaceae</taxon>
        <taxon>Pedobacter</taxon>
    </lineage>
</organism>
<keyword evidence="2" id="KW-1185">Reference proteome</keyword>
<sequence length="53" mass="6181">MDSRPSAMLYSRIWELLLYLKNSFLSKTSQPTCLVPQITDKDFIKIQTTQTQT</sequence>
<dbReference type="AlphaFoldDB" id="A0A1H0JMA6"/>
<dbReference type="EMBL" id="FNGY01000015">
    <property type="protein sequence ID" value="SDO44898.1"/>
    <property type="molecule type" value="Genomic_DNA"/>
</dbReference>
<name>A0A1H0JMA6_9SPHI</name>
<proteinExistence type="predicted"/>
<protein>
    <submittedName>
        <fullName evidence="1">Uncharacterized protein</fullName>
    </submittedName>
</protein>
<accession>A0A1H0JMA6</accession>
<reference evidence="2" key="1">
    <citation type="submission" date="2016-10" db="EMBL/GenBank/DDBJ databases">
        <authorList>
            <person name="Varghese N."/>
            <person name="Submissions S."/>
        </authorList>
    </citation>
    <scope>NUCLEOTIDE SEQUENCE [LARGE SCALE GENOMIC DNA]</scope>
    <source>
        <strain evidence="2">DSM 19110</strain>
    </source>
</reference>